<dbReference type="Gene3D" id="1.25.40.20">
    <property type="entry name" value="Ankyrin repeat-containing domain"/>
    <property type="match status" value="1"/>
</dbReference>
<evidence type="ECO:0008006" key="3">
    <source>
        <dbReference type="Google" id="ProtNLM"/>
    </source>
</evidence>
<sequence>MPEAEYRRSATDSSASDRIGCCHHEHYGKLFPSGCGVDVFAANHDGETALHLIAERSQRAGLGHDKALFEATMAKGLDPLQEDNLGRSALDVASACEKIYIVAVSMGKRS</sequence>
<dbReference type="InterPro" id="IPR036770">
    <property type="entry name" value="Ankyrin_rpt-contain_sf"/>
</dbReference>
<name>A0AAE0TZK0_9PEZI</name>
<dbReference type="AlphaFoldDB" id="A0AAE0TZK0"/>
<protein>
    <recommendedName>
        <fullName evidence="3">Ankyrin repeat protein</fullName>
    </recommendedName>
</protein>
<proteinExistence type="predicted"/>
<reference evidence="1" key="1">
    <citation type="journal article" date="2023" name="Mol. Phylogenet. Evol.">
        <title>Genome-scale phylogeny and comparative genomics of the fungal order Sordariales.</title>
        <authorList>
            <person name="Hensen N."/>
            <person name="Bonometti L."/>
            <person name="Westerberg I."/>
            <person name="Brannstrom I.O."/>
            <person name="Guillou S."/>
            <person name="Cros-Aarteil S."/>
            <person name="Calhoun S."/>
            <person name="Haridas S."/>
            <person name="Kuo A."/>
            <person name="Mondo S."/>
            <person name="Pangilinan J."/>
            <person name="Riley R."/>
            <person name="LaButti K."/>
            <person name="Andreopoulos B."/>
            <person name="Lipzen A."/>
            <person name="Chen C."/>
            <person name="Yan M."/>
            <person name="Daum C."/>
            <person name="Ng V."/>
            <person name="Clum A."/>
            <person name="Steindorff A."/>
            <person name="Ohm R.A."/>
            <person name="Martin F."/>
            <person name="Silar P."/>
            <person name="Natvig D.O."/>
            <person name="Lalanne C."/>
            <person name="Gautier V."/>
            <person name="Ament-Velasquez S.L."/>
            <person name="Kruys A."/>
            <person name="Hutchinson M.I."/>
            <person name="Powell A.J."/>
            <person name="Barry K."/>
            <person name="Miller A.N."/>
            <person name="Grigoriev I.V."/>
            <person name="Debuchy R."/>
            <person name="Gladieux P."/>
            <person name="Hiltunen Thoren M."/>
            <person name="Johannesson H."/>
        </authorList>
    </citation>
    <scope>NUCLEOTIDE SEQUENCE</scope>
    <source>
        <strain evidence="1">CBS 232.78</strain>
    </source>
</reference>
<gene>
    <name evidence="1" type="ORF">B0H63DRAFT_472681</name>
</gene>
<accession>A0AAE0TZK0</accession>
<organism evidence="1 2">
    <name type="scientific">Podospora didyma</name>
    <dbReference type="NCBI Taxonomy" id="330526"/>
    <lineage>
        <taxon>Eukaryota</taxon>
        <taxon>Fungi</taxon>
        <taxon>Dikarya</taxon>
        <taxon>Ascomycota</taxon>
        <taxon>Pezizomycotina</taxon>
        <taxon>Sordariomycetes</taxon>
        <taxon>Sordariomycetidae</taxon>
        <taxon>Sordariales</taxon>
        <taxon>Podosporaceae</taxon>
        <taxon>Podospora</taxon>
    </lineage>
</organism>
<dbReference type="SUPFAM" id="SSF48403">
    <property type="entry name" value="Ankyrin repeat"/>
    <property type="match status" value="1"/>
</dbReference>
<dbReference type="Proteomes" id="UP001285441">
    <property type="component" value="Unassembled WGS sequence"/>
</dbReference>
<reference evidence="1" key="2">
    <citation type="submission" date="2023-06" db="EMBL/GenBank/DDBJ databases">
        <authorList>
            <consortium name="Lawrence Berkeley National Laboratory"/>
            <person name="Haridas S."/>
            <person name="Hensen N."/>
            <person name="Bonometti L."/>
            <person name="Westerberg I."/>
            <person name="Brannstrom I.O."/>
            <person name="Guillou S."/>
            <person name="Cros-Aarteil S."/>
            <person name="Calhoun S."/>
            <person name="Kuo A."/>
            <person name="Mondo S."/>
            <person name="Pangilinan J."/>
            <person name="Riley R."/>
            <person name="LaButti K."/>
            <person name="Andreopoulos B."/>
            <person name="Lipzen A."/>
            <person name="Chen C."/>
            <person name="Yanf M."/>
            <person name="Daum C."/>
            <person name="Ng V."/>
            <person name="Clum A."/>
            <person name="Steindorff A."/>
            <person name="Ohm R."/>
            <person name="Martin F."/>
            <person name="Silar P."/>
            <person name="Natvig D."/>
            <person name="Lalanne C."/>
            <person name="Gautier V."/>
            <person name="Ament-velasquez S.L."/>
            <person name="Kruys A."/>
            <person name="Hutchinson M.I."/>
            <person name="Powell A.J."/>
            <person name="Barry K."/>
            <person name="Miller A.N."/>
            <person name="Grigoriev I.V."/>
            <person name="Debuchy R."/>
            <person name="Gladieux P."/>
            <person name="Thoren M.H."/>
            <person name="Johannesson H."/>
        </authorList>
    </citation>
    <scope>NUCLEOTIDE SEQUENCE</scope>
    <source>
        <strain evidence="1">CBS 232.78</strain>
    </source>
</reference>
<evidence type="ECO:0000313" key="2">
    <source>
        <dbReference type="Proteomes" id="UP001285441"/>
    </source>
</evidence>
<dbReference type="EMBL" id="JAULSW010000004">
    <property type="protein sequence ID" value="KAK3385297.1"/>
    <property type="molecule type" value="Genomic_DNA"/>
</dbReference>
<comment type="caution">
    <text evidence="1">The sequence shown here is derived from an EMBL/GenBank/DDBJ whole genome shotgun (WGS) entry which is preliminary data.</text>
</comment>
<keyword evidence="2" id="KW-1185">Reference proteome</keyword>
<evidence type="ECO:0000313" key="1">
    <source>
        <dbReference type="EMBL" id="KAK3385297.1"/>
    </source>
</evidence>